<sequence>MAKRQVFHSVPKGNGWAVEQSGKVISNHRTQAASEAAAVKAGHRAQDSGGLGQAVLHKSDGRIREERTYGNDPRNIKG</sequence>
<keyword evidence="3" id="KW-1185">Reference proteome</keyword>
<reference evidence="2 3" key="1">
    <citation type="submission" date="2020-03" db="EMBL/GenBank/DDBJ databases">
        <title>Bradyrhizobium diversity isolated from nodules of Indigofera sp.</title>
        <authorList>
            <person name="Klepa M."/>
            <person name="Helene L."/>
            <person name="Hungria M."/>
        </authorList>
    </citation>
    <scope>NUCLEOTIDE SEQUENCE [LARGE SCALE GENOMIC DNA]</scope>
    <source>
        <strain evidence="2 3">WSM 1791</strain>
    </source>
</reference>
<proteinExistence type="predicted"/>
<dbReference type="Proteomes" id="UP000544122">
    <property type="component" value="Unassembled WGS sequence"/>
</dbReference>
<accession>A0A7Y4GT30</accession>
<feature type="compositionally biased region" description="Basic and acidic residues" evidence="1">
    <location>
        <begin position="57"/>
        <end position="69"/>
    </location>
</feature>
<comment type="caution">
    <text evidence="2">The sequence shown here is derived from an EMBL/GenBank/DDBJ whole genome shotgun (WGS) entry which is preliminary data.</text>
</comment>
<organism evidence="2 3">
    <name type="scientific">Bradyrhizobium australiense</name>
    <dbReference type="NCBI Taxonomy" id="2721161"/>
    <lineage>
        <taxon>Bacteria</taxon>
        <taxon>Pseudomonadati</taxon>
        <taxon>Pseudomonadota</taxon>
        <taxon>Alphaproteobacteria</taxon>
        <taxon>Hyphomicrobiales</taxon>
        <taxon>Nitrobacteraceae</taxon>
        <taxon>Bradyrhizobium</taxon>
    </lineage>
</organism>
<feature type="region of interest" description="Disordered" evidence="1">
    <location>
        <begin position="38"/>
        <end position="78"/>
    </location>
</feature>
<dbReference type="InterPro" id="IPR018691">
    <property type="entry name" value="DUF2188"/>
</dbReference>
<protein>
    <submittedName>
        <fullName evidence="2">DUF2188 domain-containing protein</fullName>
    </submittedName>
</protein>
<evidence type="ECO:0000313" key="2">
    <source>
        <dbReference type="EMBL" id="NOJ41381.1"/>
    </source>
</evidence>
<dbReference type="EMBL" id="JAAVLX010000005">
    <property type="protein sequence ID" value="NOJ41381.1"/>
    <property type="molecule type" value="Genomic_DNA"/>
</dbReference>
<dbReference type="Pfam" id="PF09954">
    <property type="entry name" value="DUF2188"/>
    <property type="match status" value="1"/>
</dbReference>
<evidence type="ECO:0000313" key="3">
    <source>
        <dbReference type="Proteomes" id="UP000544122"/>
    </source>
</evidence>
<gene>
    <name evidence="2" type="ORF">HCN58_17515</name>
</gene>
<dbReference type="RefSeq" id="WP_171580639.1">
    <property type="nucleotide sequence ID" value="NZ_JAAVLX010000005.1"/>
</dbReference>
<evidence type="ECO:0000256" key="1">
    <source>
        <dbReference type="SAM" id="MobiDB-lite"/>
    </source>
</evidence>
<name>A0A7Y4GT30_9BRAD</name>
<dbReference type="AlphaFoldDB" id="A0A7Y4GT30"/>